<organism evidence="1 2">
    <name type="scientific">Panicum virgatum</name>
    <name type="common">Blackwell switchgrass</name>
    <dbReference type="NCBI Taxonomy" id="38727"/>
    <lineage>
        <taxon>Eukaryota</taxon>
        <taxon>Viridiplantae</taxon>
        <taxon>Streptophyta</taxon>
        <taxon>Embryophyta</taxon>
        <taxon>Tracheophyta</taxon>
        <taxon>Spermatophyta</taxon>
        <taxon>Magnoliopsida</taxon>
        <taxon>Liliopsida</taxon>
        <taxon>Poales</taxon>
        <taxon>Poaceae</taxon>
        <taxon>PACMAD clade</taxon>
        <taxon>Panicoideae</taxon>
        <taxon>Panicodae</taxon>
        <taxon>Paniceae</taxon>
        <taxon>Panicinae</taxon>
        <taxon>Panicum</taxon>
        <taxon>Panicum sect. Hiantes</taxon>
    </lineage>
</organism>
<sequence length="292" mass="30372">MGGRSVWLCEATDYIDKACSLALRLGINGFDNVLLPPSTPGNGAWSGQCEFLIPADRAFDRIKTAMAPTLLEVEQALDLLQLSAAEAAAAPTGAAEAVEPLAALGSVDSSPTAHPPAVEGQPRLAEVGQHNSGHASFNVLGPSDQDHMGIFSNTDAAPELRGDDDTATAATALAPAAPSAATAMVGDLFSKPAPPCCRIGRNAPSGLLGVERAQRNLWRKLGISNDDFKPIKEVLQEFIAMFSSPVPQDIVAAMTALFGLDDDAEDEVNDTLLQTAGEAVDDLQHDCSNASA</sequence>
<name>A0A8T0Q6V4_PANVG</name>
<comment type="caution">
    <text evidence="1">The sequence shown here is derived from an EMBL/GenBank/DDBJ whole genome shotgun (WGS) entry which is preliminary data.</text>
</comment>
<accession>A0A8T0Q6V4</accession>
<dbReference type="AlphaFoldDB" id="A0A8T0Q6V4"/>
<gene>
    <name evidence="1" type="ORF">PVAP13_7NG435550</name>
</gene>
<evidence type="ECO:0000313" key="1">
    <source>
        <dbReference type="EMBL" id="KAG2569703.1"/>
    </source>
</evidence>
<protein>
    <submittedName>
        <fullName evidence="1">Uncharacterized protein</fullName>
    </submittedName>
</protein>
<keyword evidence="2" id="KW-1185">Reference proteome</keyword>
<proteinExistence type="predicted"/>
<dbReference type="Proteomes" id="UP000823388">
    <property type="component" value="Chromosome 7N"/>
</dbReference>
<reference evidence="1" key="1">
    <citation type="submission" date="2020-05" db="EMBL/GenBank/DDBJ databases">
        <title>WGS assembly of Panicum virgatum.</title>
        <authorList>
            <person name="Lovell J.T."/>
            <person name="Jenkins J."/>
            <person name="Shu S."/>
            <person name="Juenger T.E."/>
            <person name="Schmutz J."/>
        </authorList>
    </citation>
    <scope>NUCLEOTIDE SEQUENCE</scope>
    <source>
        <strain evidence="1">AP13</strain>
    </source>
</reference>
<evidence type="ECO:0000313" key="2">
    <source>
        <dbReference type="Proteomes" id="UP000823388"/>
    </source>
</evidence>
<dbReference type="EMBL" id="CM029050">
    <property type="protein sequence ID" value="KAG2569703.1"/>
    <property type="molecule type" value="Genomic_DNA"/>
</dbReference>